<dbReference type="PANTHER" id="PTHR23348:SF16">
    <property type="entry name" value="LEUCINE RICH REPEAT FAMILY PROTEIN"/>
    <property type="match status" value="1"/>
</dbReference>
<dbReference type="AlphaFoldDB" id="A0A0R3TIH6"/>
<protein>
    <submittedName>
        <fullName evidence="6">DUF4097 domain-containing protein</fullName>
    </submittedName>
</protein>
<feature type="region of interest" description="Disordered" evidence="3">
    <location>
        <begin position="531"/>
        <end position="555"/>
    </location>
</feature>
<evidence type="ECO:0000256" key="1">
    <source>
        <dbReference type="ARBA" id="ARBA00004123"/>
    </source>
</evidence>
<dbReference type="OrthoDB" id="447516at2759"/>
<proteinExistence type="predicted"/>
<dbReference type="STRING" id="102285.A0A0R3TIH6"/>
<evidence type="ECO:0000313" key="5">
    <source>
        <dbReference type="Proteomes" id="UP000278807"/>
    </source>
</evidence>
<evidence type="ECO:0000313" key="4">
    <source>
        <dbReference type="EMBL" id="VDO02723.1"/>
    </source>
</evidence>
<name>A0A0R3TIH6_RODNA</name>
<gene>
    <name evidence="4" type="ORF">HNAJ_LOCUS6863</name>
</gene>
<dbReference type="WBParaSite" id="HNAJ_0000686701-mRNA-1">
    <property type="protein sequence ID" value="HNAJ_0000686701-mRNA-1"/>
    <property type="gene ID" value="HNAJ_0000686701"/>
</dbReference>
<dbReference type="Proteomes" id="UP000278807">
    <property type="component" value="Unassembled WGS sequence"/>
</dbReference>
<evidence type="ECO:0000256" key="3">
    <source>
        <dbReference type="SAM" id="MobiDB-lite"/>
    </source>
</evidence>
<reference evidence="4 5" key="2">
    <citation type="submission" date="2018-11" db="EMBL/GenBank/DDBJ databases">
        <authorList>
            <consortium name="Pathogen Informatics"/>
        </authorList>
    </citation>
    <scope>NUCLEOTIDE SEQUENCE [LARGE SCALE GENOMIC DNA]</scope>
</reference>
<sequence length="555" mass="60585">GVISGGKEIKTTIGEAKLSGDVTVEISGEIKAAKMSNDQVLIQKVLPETDIIAIQERDLNVPQYEIQLTKRKTEEREENEDRVKIHQQNKSQPINIKMPKFKKSKIKDGERAELESSELKVNLEVPSVELGMPEGGVDVDVPSGKVALEKEMKSPHFSFKMPKIKMGSGKVKKPKVELKSPELEGQVDVEAHIVPTCVVKTPSAKMPETYLDVDLGGVSAELPEVDVKAGIPPVEMQVSVPKPEMEMEMPKAEVDVDLPSGKVAVETDVHAPDFHFKMPKLKFGGKAKTPKVELESPELEANVGVPSVELEMPECQVDVDVPSGRVAVETGMHAPNLNVALSSALRTDAYAKDSFDVIEKDLNFPSYTVRLFKDNASAIASAVSPSPGVHGHLANFEDRDRKSWGMGDPPAKPLRESVFPDRDKRNVINIGTDGIDGTFHSPNAFISPSGEVCAASPSPREVAPYPSSSDITVSELESSSQGESMPISPRDFYAHSATPEFKRVTDADAIEEEGTKKKKNMFDWFHLSWRRSKRRKSAISTSSGVEDGRSPSTTG</sequence>
<evidence type="ECO:0000313" key="6">
    <source>
        <dbReference type="WBParaSite" id="HNAJ_0000686701-mRNA-1"/>
    </source>
</evidence>
<dbReference type="GO" id="GO:0005737">
    <property type="term" value="C:cytoplasm"/>
    <property type="evidence" value="ECO:0007669"/>
    <property type="project" value="TreeGrafter"/>
</dbReference>
<evidence type="ECO:0000256" key="2">
    <source>
        <dbReference type="ARBA" id="ARBA00023242"/>
    </source>
</evidence>
<dbReference type="PANTHER" id="PTHR23348">
    <property type="entry name" value="PERIAXIN/AHNAK"/>
    <property type="match status" value="1"/>
</dbReference>
<dbReference type="GO" id="GO:0005634">
    <property type="term" value="C:nucleus"/>
    <property type="evidence" value="ECO:0007669"/>
    <property type="project" value="UniProtKB-SubCell"/>
</dbReference>
<keyword evidence="2" id="KW-0539">Nucleus</keyword>
<dbReference type="EMBL" id="UZAE01008751">
    <property type="protein sequence ID" value="VDO02723.1"/>
    <property type="molecule type" value="Genomic_DNA"/>
</dbReference>
<comment type="subcellular location">
    <subcellularLocation>
        <location evidence="1">Nucleus</location>
    </subcellularLocation>
</comment>
<feature type="region of interest" description="Disordered" evidence="3">
    <location>
        <begin position="450"/>
        <end position="494"/>
    </location>
</feature>
<dbReference type="GO" id="GO:0043484">
    <property type="term" value="P:regulation of RNA splicing"/>
    <property type="evidence" value="ECO:0007669"/>
    <property type="project" value="TreeGrafter"/>
</dbReference>
<organism evidence="6">
    <name type="scientific">Rodentolepis nana</name>
    <name type="common">Dwarf tapeworm</name>
    <name type="synonym">Hymenolepis nana</name>
    <dbReference type="NCBI Taxonomy" id="102285"/>
    <lineage>
        <taxon>Eukaryota</taxon>
        <taxon>Metazoa</taxon>
        <taxon>Spiralia</taxon>
        <taxon>Lophotrochozoa</taxon>
        <taxon>Platyhelminthes</taxon>
        <taxon>Cestoda</taxon>
        <taxon>Eucestoda</taxon>
        <taxon>Cyclophyllidea</taxon>
        <taxon>Hymenolepididae</taxon>
        <taxon>Rodentolepis</taxon>
    </lineage>
</organism>
<accession>A0A0R3TIH6</accession>
<dbReference type="InterPro" id="IPR052082">
    <property type="entry name" value="Myelin_sheath_structural"/>
</dbReference>
<reference evidence="6" key="1">
    <citation type="submission" date="2017-02" db="UniProtKB">
        <authorList>
            <consortium name="WormBaseParasite"/>
        </authorList>
    </citation>
    <scope>IDENTIFICATION</scope>
</reference>
<keyword evidence="5" id="KW-1185">Reference proteome</keyword>
<feature type="compositionally biased region" description="Polar residues" evidence="3">
    <location>
        <begin position="538"/>
        <end position="555"/>
    </location>
</feature>
<feature type="compositionally biased region" description="Polar residues" evidence="3">
    <location>
        <begin position="466"/>
        <end position="483"/>
    </location>
</feature>